<evidence type="ECO:0000313" key="2">
    <source>
        <dbReference type="EMBL" id="OCX70282.1"/>
    </source>
</evidence>
<keyword evidence="1" id="KW-0812">Transmembrane</keyword>
<reference evidence="2 3" key="1">
    <citation type="journal article" date="2016" name="Int. J. Mol. Sci.">
        <title>Comparative genomics of the extreme acidophile Acidithiobacillus thiooxidans reveals intraspecific divergence and niche adaptation.</title>
        <authorList>
            <person name="Zhang X."/>
            <person name="Feng X."/>
            <person name="Tao J."/>
            <person name="Ma L."/>
            <person name="Xiao Y."/>
            <person name="Liang Y."/>
            <person name="Liu X."/>
            <person name="Yin H."/>
        </authorList>
    </citation>
    <scope>NUCLEOTIDE SEQUENCE [LARGE SCALE GENOMIC DNA]</scope>
    <source>
        <strain evidence="2 3">A02</strain>
    </source>
</reference>
<organism evidence="2 3">
    <name type="scientific">Acidithiobacillus thiooxidans</name>
    <name type="common">Thiobacillus thiooxidans</name>
    <dbReference type="NCBI Taxonomy" id="930"/>
    <lineage>
        <taxon>Bacteria</taxon>
        <taxon>Pseudomonadati</taxon>
        <taxon>Pseudomonadota</taxon>
        <taxon>Acidithiobacillia</taxon>
        <taxon>Acidithiobacillales</taxon>
        <taxon>Acidithiobacillaceae</taxon>
        <taxon>Acidithiobacillus</taxon>
    </lineage>
</organism>
<dbReference type="EMBL" id="LWSA01000202">
    <property type="protein sequence ID" value="OCX70282.1"/>
    <property type="molecule type" value="Genomic_DNA"/>
</dbReference>
<proteinExistence type="predicted"/>
<gene>
    <name evidence="2" type="ORF">A6P07_14930</name>
</gene>
<comment type="caution">
    <text evidence="2">The sequence shown here is derived from an EMBL/GenBank/DDBJ whole genome shotgun (WGS) entry which is preliminary data.</text>
</comment>
<protein>
    <submittedName>
        <fullName evidence="2">Uncharacterized protein</fullName>
    </submittedName>
</protein>
<accession>A0A1C2J7W9</accession>
<evidence type="ECO:0000313" key="3">
    <source>
        <dbReference type="Proteomes" id="UP000094893"/>
    </source>
</evidence>
<feature type="transmembrane region" description="Helical" evidence="1">
    <location>
        <begin position="32"/>
        <end position="55"/>
    </location>
</feature>
<keyword evidence="1" id="KW-1133">Transmembrane helix</keyword>
<sequence length="61" mass="7015">MKIKNAYKTRRLSVLPKIFKFAMRPYHEWQNLAPAGALMATLAVLVLSLGSRFLIKDRSPR</sequence>
<dbReference type="STRING" id="930.GCA_002079865_01951"/>
<dbReference type="Proteomes" id="UP000094893">
    <property type="component" value="Unassembled WGS sequence"/>
</dbReference>
<name>A0A1C2J7W9_ACITH</name>
<evidence type="ECO:0000256" key="1">
    <source>
        <dbReference type="SAM" id="Phobius"/>
    </source>
</evidence>
<dbReference type="AlphaFoldDB" id="A0A1C2J7W9"/>
<keyword evidence="1" id="KW-0472">Membrane</keyword>